<evidence type="ECO:0000259" key="11">
    <source>
        <dbReference type="Pfam" id="PF10058"/>
    </source>
</evidence>
<evidence type="ECO:0000256" key="9">
    <source>
        <dbReference type="SAM" id="MobiDB-lite"/>
    </source>
</evidence>
<dbReference type="Proteomes" id="UP001149079">
    <property type="component" value="Unassembled WGS sequence"/>
</dbReference>
<feature type="compositionally biased region" description="Low complexity" evidence="9">
    <location>
        <begin position="427"/>
        <end position="440"/>
    </location>
</feature>
<dbReference type="PANTHER" id="PTHR11645:SF0">
    <property type="entry name" value="PYRROLINE-5-CARBOXYLATE REDUCTASE 3"/>
    <property type="match status" value="1"/>
</dbReference>
<keyword evidence="3" id="KW-0963">Cytoplasm</keyword>
<dbReference type="InterPro" id="IPR053790">
    <property type="entry name" value="P5CR-like_CS"/>
</dbReference>
<dbReference type="GeneID" id="81405946"/>
<comment type="catalytic activity">
    <reaction evidence="8">
        <text>L-proline + NADP(+) = (S)-1-pyrroline-5-carboxylate + NADPH + 2 H(+)</text>
        <dbReference type="Rhea" id="RHEA:14109"/>
        <dbReference type="ChEBI" id="CHEBI:15378"/>
        <dbReference type="ChEBI" id="CHEBI:17388"/>
        <dbReference type="ChEBI" id="CHEBI:57783"/>
        <dbReference type="ChEBI" id="CHEBI:58349"/>
        <dbReference type="ChEBI" id="CHEBI:60039"/>
        <dbReference type="EC" id="1.5.1.2"/>
    </reaction>
</comment>
<keyword evidence="4 8" id="KW-0028">Amino-acid biosynthesis</keyword>
<keyword evidence="7 8" id="KW-0560">Oxidoreductase</keyword>
<dbReference type="Pfam" id="PF14748">
    <property type="entry name" value="P5CR_dimer"/>
    <property type="match status" value="1"/>
</dbReference>
<dbReference type="InterPro" id="IPR036291">
    <property type="entry name" value="NAD(P)-bd_dom_sf"/>
</dbReference>
<dbReference type="RefSeq" id="XP_056520372.1">
    <property type="nucleotide sequence ID" value="XM_056666776.1"/>
</dbReference>
<evidence type="ECO:0000313" key="14">
    <source>
        <dbReference type="Proteomes" id="UP001149079"/>
    </source>
</evidence>
<accession>A0A9W9KZD1</accession>
<feature type="compositionally biased region" description="Low complexity" evidence="9">
    <location>
        <begin position="566"/>
        <end position="577"/>
    </location>
</feature>
<dbReference type="HAMAP" id="MF_01925">
    <property type="entry name" value="P5C_reductase"/>
    <property type="match status" value="1"/>
</dbReference>
<dbReference type="PROSITE" id="PS00521">
    <property type="entry name" value="P5CR"/>
    <property type="match status" value="1"/>
</dbReference>
<dbReference type="InterPro" id="IPR000304">
    <property type="entry name" value="Pyrroline-COOH_reductase"/>
</dbReference>
<evidence type="ECO:0000259" key="12">
    <source>
        <dbReference type="Pfam" id="PF14748"/>
    </source>
</evidence>
<feature type="domain" description="Pyrroline-5-carboxylate reductase catalytic N-terminal" evidence="10">
    <location>
        <begin position="8"/>
        <end position="104"/>
    </location>
</feature>
<dbReference type="InterPro" id="IPR028939">
    <property type="entry name" value="P5C_Rdtase_cat_N"/>
</dbReference>
<dbReference type="FunFam" id="1.10.3730.10:FF:000001">
    <property type="entry name" value="Pyrroline-5-carboxylate reductase"/>
    <property type="match status" value="1"/>
</dbReference>
<evidence type="ECO:0000256" key="6">
    <source>
        <dbReference type="ARBA" id="ARBA00022857"/>
    </source>
</evidence>
<dbReference type="OrthoDB" id="10263291at2759"/>
<dbReference type="Gene3D" id="1.10.3730.10">
    <property type="entry name" value="ProC C-terminal domain-like"/>
    <property type="match status" value="1"/>
</dbReference>
<organism evidence="13 14">
    <name type="scientific">Penicillium bovifimosum</name>
    <dbReference type="NCBI Taxonomy" id="126998"/>
    <lineage>
        <taxon>Eukaryota</taxon>
        <taxon>Fungi</taxon>
        <taxon>Dikarya</taxon>
        <taxon>Ascomycota</taxon>
        <taxon>Pezizomycotina</taxon>
        <taxon>Eurotiomycetes</taxon>
        <taxon>Eurotiomycetidae</taxon>
        <taxon>Eurotiales</taxon>
        <taxon>Aspergillaceae</taxon>
        <taxon>Penicillium</taxon>
    </lineage>
</organism>
<reference evidence="13" key="2">
    <citation type="journal article" date="2023" name="IMA Fungus">
        <title>Comparative genomic study of the Penicillium genus elucidates a diverse pangenome and 15 lateral gene transfer events.</title>
        <authorList>
            <person name="Petersen C."/>
            <person name="Sorensen T."/>
            <person name="Nielsen M.R."/>
            <person name="Sondergaard T.E."/>
            <person name="Sorensen J.L."/>
            <person name="Fitzpatrick D.A."/>
            <person name="Frisvad J.C."/>
            <person name="Nielsen K.L."/>
        </authorList>
    </citation>
    <scope>NUCLEOTIDE SEQUENCE</scope>
    <source>
        <strain evidence="13">IBT 22155</strain>
    </source>
</reference>
<keyword evidence="14" id="KW-1185">Reference proteome</keyword>
<protein>
    <recommendedName>
        <fullName evidence="8">Pyrroline-5-carboxylate reductase</fullName>
        <ecNumber evidence="8">1.5.1.2</ecNumber>
    </recommendedName>
</protein>
<dbReference type="FunFam" id="3.40.50.720:FF:000105">
    <property type="entry name" value="Pyrroline-5-carboxylate reductase"/>
    <property type="match status" value="1"/>
</dbReference>
<dbReference type="NCBIfam" id="TIGR00112">
    <property type="entry name" value="proC"/>
    <property type="match status" value="1"/>
</dbReference>
<evidence type="ECO:0000256" key="4">
    <source>
        <dbReference type="ARBA" id="ARBA00022605"/>
    </source>
</evidence>
<dbReference type="SUPFAM" id="SSF51735">
    <property type="entry name" value="NAD(P)-binding Rossmann-fold domains"/>
    <property type="match status" value="1"/>
</dbReference>
<dbReference type="InterPro" id="IPR029036">
    <property type="entry name" value="P5CR_dimer"/>
</dbReference>
<reference evidence="13" key="1">
    <citation type="submission" date="2022-11" db="EMBL/GenBank/DDBJ databases">
        <authorList>
            <person name="Petersen C."/>
        </authorList>
    </citation>
    <scope>NUCLEOTIDE SEQUENCE</scope>
    <source>
        <strain evidence="13">IBT 22155</strain>
    </source>
</reference>
<proteinExistence type="inferred from homology"/>
<dbReference type="Pfam" id="PF10058">
    <property type="entry name" value="Zn_ribbon_10"/>
    <property type="match status" value="1"/>
</dbReference>
<gene>
    <name evidence="13" type="ORF">N7515_006032</name>
</gene>
<keyword evidence="6 8" id="KW-0521">NADP</keyword>
<feature type="compositionally biased region" description="Polar residues" evidence="9">
    <location>
        <begin position="584"/>
        <end position="597"/>
    </location>
</feature>
<name>A0A9W9KZD1_9EURO</name>
<evidence type="ECO:0000256" key="5">
    <source>
        <dbReference type="ARBA" id="ARBA00022650"/>
    </source>
</evidence>
<evidence type="ECO:0000259" key="10">
    <source>
        <dbReference type="Pfam" id="PF03807"/>
    </source>
</evidence>
<dbReference type="Pfam" id="PF03807">
    <property type="entry name" value="F420_oxidored"/>
    <property type="match status" value="1"/>
</dbReference>
<dbReference type="EC" id="1.5.1.2" evidence="8"/>
<evidence type="ECO:0000256" key="8">
    <source>
        <dbReference type="RuleBase" id="RU003903"/>
    </source>
</evidence>
<feature type="domain" description="Pyrroline-5-carboxylate reductase dimerisation" evidence="12">
    <location>
        <begin position="173"/>
        <end position="267"/>
    </location>
</feature>
<dbReference type="AlphaFoldDB" id="A0A9W9KZD1"/>
<dbReference type="InterPro" id="IPR008927">
    <property type="entry name" value="6-PGluconate_DH-like_C_sf"/>
</dbReference>
<feature type="region of interest" description="Disordered" evidence="9">
    <location>
        <begin position="547"/>
        <end position="610"/>
    </location>
</feature>
<evidence type="ECO:0000256" key="1">
    <source>
        <dbReference type="ARBA" id="ARBA00005205"/>
    </source>
</evidence>
<evidence type="ECO:0000256" key="3">
    <source>
        <dbReference type="ARBA" id="ARBA00022490"/>
    </source>
</evidence>
<dbReference type="PANTHER" id="PTHR11645">
    <property type="entry name" value="PYRROLINE-5-CARBOXYLATE REDUCTASE"/>
    <property type="match status" value="1"/>
</dbReference>
<dbReference type="GO" id="GO:0055129">
    <property type="term" value="P:L-proline biosynthetic process"/>
    <property type="evidence" value="ECO:0007669"/>
    <property type="project" value="TreeGrafter"/>
</dbReference>
<comment type="pathway">
    <text evidence="1 8">Amino-acid biosynthesis; L-proline biosynthesis; L-proline from L-glutamate 5-semialdehyde: step 1/1.</text>
</comment>
<feature type="compositionally biased region" description="Pro residues" evidence="9">
    <location>
        <begin position="441"/>
        <end position="450"/>
    </location>
</feature>
<dbReference type="Gene3D" id="3.40.50.720">
    <property type="entry name" value="NAD(P)-binding Rossmann-like Domain"/>
    <property type="match status" value="1"/>
</dbReference>
<evidence type="ECO:0000256" key="2">
    <source>
        <dbReference type="ARBA" id="ARBA00005525"/>
    </source>
</evidence>
<dbReference type="SUPFAM" id="SSF48179">
    <property type="entry name" value="6-phosphogluconate dehydrogenase C-terminal domain-like"/>
    <property type="match status" value="1"/>
</dbReference>
<dbReference type="GO" id="GO:0004735">
    <property type="term" value="F:pyrroline-5-carboxylate reductase activity"/>
    <property type="evidence" value="ECO:0007669"/>
    <property type="project" value="UniProtKB-EC"/>
</dbReference>
<feature type="compositionally biased region" description="Pro residues" evidence="9">
    <location>
        <begin position="413"/>
        <end position="426"/>
    </location>
</feature>
<comment type="similarity">
    <text evidence="2 8">Belongs to the pyrroline-5-carboxylate reductase family.</text>
</comment>
<evidence type="ECO:0000256" key="7">
    <source>
        <dbReference type="ARBA" id="ARBA00023002"/>
    </source>
</evidence>
<dbReference type="InterPro" id="IPR019273">
    <property type="entry name" value="Lunapark_Znf"/>
</dbReference>
<feature type="domain" description="Lunapark zinc ribbon" evidence="11">
    <location>
        <begin position="474"/>
        <end position="530"/>
    </location>
</feature>
<dbReference type="EMBL" id="JAPQKL010000005">
    <property type="protein sequence ID" value="KAJ5129993.1"/>
    <property type="molecule type" value="Genomic_DNA"/>
</dbReference>
<keyword evidence="5 8" id="KW-0641">Proline biosynthesis</keyword>
<sequence>MPSLQESKLAFIGGGNMASAIIGGLVSKGVNKQNICVSEPWDVNREKIAALGVRTTTSNVEAGGDADLIIIAVKPQVTKGVCEELGNAWSPRETLPVVVSIAAGITLDSLKGWLKTSDGRTAHTVRVMPNTPALVGEGASGVFASADVTSAEKELVNAMLGSVSKASEWVDREELLDVVTGLSGSGPAYFFAMVEHLVASATALGLPEEQAKRLATQTCLGAGKMLVESSDSPTQLRKNVTSPNGTTHAALQTFEALNFKEITDKAGDDNSAASFEKTLSTLSTKITQDTTRLDQQRWESWGVKEYAAVAGGPVLIFGVRKTSSKIFDYRISRIQRRLDDYHKQREETIEKLKVATKYNSTQQLLEKYGGESPKPSPNPKGQDTEKRKPTQQPQFVARTGLPPPPTANIRRPPSAPKTPNNPPSPSPLLELGPQTPQQPASIPPPFPPQPATEQSNFAPNAFPQNGEYIEQAHWYDRLLDVLLGEDETQPRNRMVMICSQCRLVNGQAPPGIKTPEELGRWRCGSCGAWNGVESEATKILSSLRQDAVPAAGASEPMSSEDADAPSSEGMEEGVMVSSEEEQVASGSSEAEGQTEGESSPEPLRRSTRNR</sequence>
<feature type="region of interest" description="Disordered" evidence="9">
    <location>
        <begin position="366"/>
        <end position="463"/>
    </location>
</feature>
<comment type="caution">
    <text evidence="13">The sequence shown here is derived from an EMBL/GenBank/DDBJ whole genome shotgun (WGS) entry which is preliminary data.</text>
</comment>
<evidence type="ECO:0000313" key="13">
    <source>
        <dbReference type="EMBL" id="KAJ5129993.1"/>
    </source>
</evidence>